<evidence type="ECO:0000256" key="2">
    <source>
        <dbReference type="SAM" id="Phobius"/>
    </source>
</evidence>
<gene>
    <name evidence="5" type="ORF">FC75_GL001924</name>
</gene>
<keyword evidence="2" id="KW-1133">Transmembrane helix</keyword>
<keyword evidence="3" id="KW-0732">Signal</keyword>
<dbReference type="EMBL" id="AYZJ01000035">
    <property type="protein sequence ID" value="KRN22090.1"/>
    <property type="molecule type" value="Genomic_DNA"/>
</dbReference>
<keyword evidence="2" id="KW-0472">Membrane</keyword>
<dbReference type="Gene3D" id="2.60.120.260">
    <property type="entry name" value="Galactose-binding domain-like"/>
    <property type="match status" value="1"/>
</dbReference>
<dbReference type="SUPFAM" id="SSF49313">
    <property type="entry name" value="Cadherin-like"/>
    <property type="match status" value="1"/>
</dbReference>
<dbReference type="AlphaFoldDB" id="A0A0R2F9M6"/>
<dbReference type="GO" id="GO:0005509">
    <property type="term" value="F:calcium ion binding"/>
    <property type="evidence" value="ECO:0007669"/>
    <property type="project" value="InterPro"/>
</dbReference>
<feature type="signal peptide" evidence="3">
    <location>
        <begin position="1"/>
        <end position="25"/>
    </location>
</feature>
<protein>
    <recommendedName>
        <fullName evidence="4">F5/8 type C domain-containing protein</fullName>
    </recommendedName>
</protein>
<evidence type="ECO:0000313" key="6">
    <source>
        <dbReference type="Proteomes" id="UP000050865"/>
    </source>
</evidence>
<reference evidence="5 6" key="1">
    <citation type="journal article" date="2015" name="Genome Announc.">
        <title>Expanding the biotechnology potential of lactobacilli through comparative genomics of 213 strains and associated genera.</title>
        <authorList>
            <person name="Sun Z."/>
            <person name="Harris H.M."/>
            <person name="McCann A."/>
            <person name="Guo C."/>
            <person name="Argimon S."/>
            <person name="Zhang W."/>
            <person name="Yang X."/>
            <person name="Jeffery I.B."/>
            <person name="Cooney J.C."/>
            <person name="Kagawa T.F."/>
            <person name="Liu W."/>
            <person name="Song Y."/>
            <person name="Salvetti E."/>
            <person name="Wrobel A."/>
            <person name="Rasinkangas P."/>
            <person name="Parkhill J."/>
            <person name="Rea M.C."/>
            <person name="O'Sullivan O."/>
            <person name="Ritari J."/>
            <person name="Douillard F.P."/>
            <person name="Paul Ross R."/>
            <person name="Yang R."/>
            <person name="Briner A.E."/>
            <person name="Felis G.E."/>
            <person name="de Vos W.M."/>
            <person name="Barrangou R."/>
            <person name="Klaenhammer T.R."/>
            <person name="Caufield P.W."/>
            <person name="Cui Y."/>
            <person name="Zhang H."/>
            <person name="O'Toole P.W."/>
        </authorList>
    </citation>
    <scope>NUCLEOTIDE SEQUENCE [LARGE SCALE GENOMIC DNA]</scope>
    <source>
        <strain evidence="5 6">DSM 22697</strain>
    </source>
</reference>
<dbReference type="InterPro" id="IPR000421">
    <property type="entry name" value="FA58C"/>
</dbReference>
<feature type="domain" description="F5/8 type C" evidence="4">
    <location>
        <begin position="823"/>
        <end position="924"/>
    </location>
</feature>
<dbReference type="InterPro" id="IPR008929">
    <property type="entry name" value="Chondroitin_lyas"/>
</dbReference>
<dbReference type="SUPFAM" id="SSF48230">
    <property type="entry name" value="Chondroitin AC/alginate lyase"/>
    <property type="match status" value="1"/>
</dbReference>
<dbReference type="Gene3D" id="2.60.40.10">
    <property type="entry name" value="Immunoglobulins"/>
    <property type="match status" value="1"/>
</dbReference>
<feature type="compositionally biased region" description="Polar residues" evidence="1">
    <location>
        <begin position="1036"/>
        <end position="1045"/>
    </location>
</feature>
<dbReference type="InterPro" id="IPR013783">
    <property type="entry name" value="Ig-like_fold"/>
</dbReference>
<feature type="transmembrane region" description="Helical" evidence="2">
    <location>
        <begin position="1063"/>
        <end position="1080"/>
    </location>
</feature>
<comment type="caution">
    <text evidence="5">The sequence shown here is derived from an EMBL/GenBank/DDBJ whole genome shotgun (WGS) entry which is preliminary data.</text>
</comment>
<dbReference type="Pfam" id="PF00754">
    <property type="entry name" value="F5_F8_type_C"/>
    <property type="match status" value="1"/>
</dbReference>
<feature type="compositionally biased region" description="Low complexity" evidence="1">
    <location>
        <begin position="1011"/>
        <end position="1035"/>
    </location>
</feature>
<keyword evidence="6" id="KW-1185">Reference proteome</keyword>
<dbReference type="PATRIC" id="fig|1423730.4.peg.2001"/>
<dbReference type="SUPFAM" id="SSF49785">
    <property type="entry name" value="Galactose-binding domain-like"/>
    <property type="match status" value="1"/>
</dbReference>
<name>A0A0R2F9M6_9LACO</name>
<proteinExistence type="predicted"/>
<dbReference type="InterPro" id="IPR008979">
    <property type="entry name" value="Galactose-bd-like_sf"/>
</dbReference>
<dbReference type="GO" id="GO:0016020">
    <property type="term" value="C:membrane"/>
    <property type="evidence" value="ECO:0007669"/>
    <property type="project" value="InterPro"/>
</dbReference>
<evidence type="ECO:0000256" key="3">
    <source>
        <dbReference type="SAM" id="SignalP"/>
    </source>
</evidence>
<accession>A0A0R2F9M6</accession>
<evidence type="ECO:0000259" key="4">
    <source>
        <dbReference type="Pfam" id="PF00754"/>
    </source>
</evidence>
<keyword evidence="2" id="KW-0812">Transmembrane</keyword>
<dbReference type="InterPro" id="IPR015919">
    <property type="entry name" value="Cadherin-like_sf"/>
</dbReference>
<organism evidence="5 6">
    <name type="scientific">Lacticaseibacillus camelliae DSM 22697 = JCM 13995</name>
    <dbReference type="NCBI Taxonomy" id="1423730"/>
    <lineage>
        <taxon>Bacteria</taxon>
        <taxon>Bacillati</taxon>
        <taxon>Bacillota</taxon>
        <taxon>Bacilli</taxon>
        <taxon>Lactobacillales</taxon>
        <taxon>Lactobacillaceae</taxon>
        <taxon>Lacticaseibacillus</taxon>
    </lineage>
</organism>
<dbReference type="Proteomes" id="UP000050865">
    <property type="component" value="Unassembled WGS sequence"/>
</dbReference>
<feature type="chain" id="PRO_5006416859" description="F5/8 type C domain-containing protein" evidence="3">
    <location>
        <begin position="26"/>
        <end position="1086"/>
    </location>
</feature>
<feature type="region of interest" description="Disordered" evidence="1">
    <location>
        <begin position="950"/>
        <end position="1048"/>
    </location>
</feature>
<sequence>MGLWLLGVAAAAGTLLGIATQPVYAADTAPISTSVELNIVKKDGFVHPGISVDPEQLQQTRAALSKGAQPWTTYYQGMLASPYASLDFQASNLKEGTFDTPLDNTFTSNKQEPRLSADGFRAYTQAVLYYLTGNRQYRYNALRLVRIWENMNPAGYKYYADAHIHAPIPFYYMVSAAELLKYTSVVGANVYTDAAGNNVDLRWSTQDNDQLVKNLVDPLTATLLIKIKDQYFNQHLYALTGAMAGAIFKDDREAYAADVEQTFVNATSARPNINGALGNLFHVIAADDPRNPTGQSFVQHLEMGRDENHAKDDVLCLAGLARIINNQGIKVDKTTGVPSTAESAVDPYQFGDQRLLKGVEQFYKYNLGETVPWIQVSQPGDAAHPAIESDGVQNIIDYGGAVSTDGRGRLNKFFSLSEVYDYYRYQENMSASELAQIAPALTAEATHLNAPEYYTGTTKMNYWGAYSDSKITEVGAEYWLSIPAGKAADAATFPSTGSASKDVSFAQFGTVLDADHATKTKDGLQVTAVKDQSSIKETEYDKLYPKDTKTVRGGSQIALAGLEKPTDGAFALKLKTTGVAKLLVSRDNQPDQVYQTLTLPNTHNQWLTVAYPTLNGNANIDFFAVVADQPKVTVTFAAGSYTDKAALPQIGETAKDAVVFLGQTLNLDLTATNATSLTLVDGPKGMTLSATGKLTWQPTSTGTYPVTVEATNGQRTVTKTFTVTSEKNRIQAYNQATTELQKAPYTTASMAAINAAAAKVQALVKTGTDAQFQAALSDYTAAIAAGELLNPTLKDGSLAYGAYPDLAAANLLDKTTHAIDPKQTFSAAKLTDDNQSTIGGDWHTAAVLDFGKDYTVTLQSVMYLARTGFPNRAQGTNLYGSNDGTTWTKLTTAENQLSNQPQTIQIDPKQAQIAYRYIKIQVDDPGTPTDPAYPGIADYGELHLFGTRAEVAPNPAGKVRPTLLTDPTDQPAKDHSQGQSEVPTKGHQGQPGGPDTTFDQGRIPANGGAGAAAPQQPAQAAAKATAAKPAAASKPQTGAHQQAQAPTHKAKLAQLGERVAKNLSWIGLLILVSGGAAVAYRRRHAN</sequence>
<evidence type="ECO:0000313" key="5">
    <source>
        <dbReference type="EMBL" id="KRN22090.1"/>
    </source>
</evidence>
<evidence type="ECO:0000256" key="1">
    <source>
        <dbReference type="SAM" id="MobiDB-lite"/>
    </source>
</evidence>
<dbReference type="STRING" id="1423730.FC75_GL001924"/>